<organism evidence="1 2">
    <name type="scientific">Paenibacillus oralis</name>
    <dbReference type="NCBI Taxonomy" id="2490856"/>
    <lineage>
        <taxon>Bacteria</taxon>
        <taxon>Bacillati</taxon>
        <taxon>Bacillota</taxon>
        <taxon>Bacilli</taxon>
        <taxon>Bacillales</taxon>
        <taxon>Paenibacillaceae</taxon>
        <taxon>Paenibacillus</taxon>
    </lineage>
</organism>
<sequence length="171" mass="20138">MNVLSKDFWDCEFFKYRKEDLDRFGFIEETKALLLAHGLPKNHSIFDKRGIQFFDCADFAQVVFNKEEFIRIGQSRGAFISIQKRTQEVYAIPESGLSNGGFINSNIKWFLLFHQLFYAELGKVDNIDDDKQCERFGNMLRREFEKMDPCAMLDKESTWSRIVEEYENGVV</sequence>
<protein>
    <submittedName>
        <fullName evidence="1">Uncharacterized protein</fullName>
    </submittedName>
</protein>
<dbReference type="OrthoDB" id="2596542at2"/>
<evidence type="ECO:0000313" key="1">
    <source>
        <dbReference type="EMBL" id="RRJ61848.1"/>
    </source>
</evidence>
<reference evidence="1 2" key="1">
    <citation type="submission" date="2018-11" db="EMBL/GenBank/DDBJ databases">
        <title>Genome sequencing of Paenibacillus sp. KCOM 3021 (= ChDC PVNT-B20).</title>
        <authorList>
            <person name="Kook J.-K."/>
            <person name="Park S.-N."/>
            <person name="Lim Y.K."/>
        </authorList>
    </citation>
    <scope>NUCLEOTIDE SEQUENCE [LARGE SCALE GENOMIC DNA]</scope>
    <source>
        <strain evidence="1 2">KCOM 3021</strain>
    </source>
</reference>
<comment type="caution">
    <text evidence="1">The sequence shown here is derived from an EMBL/GenBank/DDBJ whole genome shotgun (WGS) entry which is preliminary data.</text>
</comment>
<keyword evidence="2" id="KW-1185">Reference proteome</keyword>
<dbReference type="Pfam" id="PF14435">
    <property type="entry name" value="SUKH-4"/>
    <property type="match status" value="1"/>
</dbReference>
<dbReference type="InterPro" id="IPR025851">
    <property type="entry name" value="SUKH-4"/>
</dbReference>
<dbReference type="RefSeq" id="WP_128629772.1">
    <property type="nucleotide sequence ID" value="NZ_RRCN01000001.1"/>
</dbReference>
<accession>A0A3P3TX80</accession>
<dbReference type="AlphaFoldDB" id="A0A3P3TX80"/>
<dbReference type="Proteomes" id="UP000267017">
    <property type="component" value="Unassembled WGS sequence"/>
</dbReference>
<proteinExistence type="predicted"/>
<gene>
    <name evidence="1" type="ORF">EHV15_01805</name>
</gene>
<evidence type="ECO:0000313" key="2">
    <source>
        <dbReference type="Proteomes" id="UP000267017"/>
    </source>
</evidence>
<dbReference type="EMBL" id="RRCN01000001">
    <property type="protein sequence ID" value="RRJ61848.1"/>
    <property type="molecule type" value="Genomic_DNA"/>
</dbReference>
<name>A0A3P3TX80_9BACL</name>